<dbReference type="AlphaFoldDB" id="A0A9X2SAY9"/>
<accession>A0A9X2SAY9</accession>
<gene>
    <name evidence="2" type="ORF">NQZ67_21520</name>
</gene>
<protein>
    <recommendedName>
        <fullName evidence="4">DUF2325 domain-containing protein</fullName>
    </recommendedName>
</protein>
<name>A0A9X2SAY9_9BACL</name>
<dbReference type="EMBL" id="JANIPJ010000017">
    <property type="protein sequence ID" value="MCR2806465.1"/>
    <property type="molecule type" value="Genomic_DNA"/>
</dbReference>
<feature type="region of interest" description="Disordered" evidence="1">
    <location>
        <begin position="246"/>
        <end position="265"/>
    </location>
</feature>
<evidence type="ECO:0000256" key="1">
    <source>
        <dbReference type="SAM" id="MobiDB-lite"/>
    </source>
</evidence>
<sequence length="708" mass="80856">MDIKSKARLAGWFEPAEWTKEMEVYRSLLEQETHYPLPSEMLLHYAGALTDKEKLAIALTLEFPFAKRELRKWPEMLFAKMLRTAVQQAQRSIAVKRRILLSILQLLPFEIHETIPFDALLREKDERITANGFWPYYWMLYFHEIKLTDPELWLHELKKLEERLHSYTAPRNDDRNGQTAGPASPSESDDGKHDKKLKLLESMYKKELSARQRAEHELAQKDKLLRMKSKELSQLEDELERLRDAAEHADSLSEQQTKLQQDRERKWKQEQTGWLEERQSFLQHLRSLNAQQGQLQRTIDAQRKELQEQQAETALLQEELSDARKQLLASGEWTDRLCRSLEDELAGLGQAIASQDRSAIARSRMRKVLDLLDALEAYRDMDGLEERDDPACAAERRIEVSSGSAAGAHTPAASHSGQEAFEAVSRTVNLPPQYGTFYRRDHGGCVTLENGDSFNITESLVQQHGLQHEAELLCTPVQQPGKPLYYELQLLFQGDDAFSPIQQFDGYIEKGDGPLWFCVDMNDPACRYQLHHRDVDIQKPSPGDPCTFNVADGGHIARLTKVYRQSAPHSAGEEQKPKQSAQAQAELAAAGRRGKEKREPAKAKQPPFLHNCVITIVGGVRKWFEAVVRECGAELAHDSGDHPERVMSDLRRSQALFLLITSTSHRATWEGVDIAKTNGIPHFVIQGSKSNLRSLLWENRELILASNR</sequence>
<feature type="region of interest" description="Disordered" evidence="1">
    <location>
        <begin position="396"/>
        <end position="419"/>
    </location>
</feature>
<evidence type="ECO:0008006" key="4">
    <source>
        <dbReference type="Google" id="ProtNLM"/>
    </source>
</evidence>
<evidence type="ECO:0000313" key="2">
    <source>
        <dbReference type="EMBL" id="MCR2806465.1"/>
    </source>
</evidence>
<proteinExistence type="predicted"/>
<comment type="caution">
    <text evidence="2">The sequence shown here is derived from an EMBL/GenBank/DDBJ whole genome shotgun (WGS) entry which is preliminary data.</text>
</comment>
<dbReference type="Proteomes" id="UP001141950">
    <property type="component" value="Unassembled WGS sequence"/>
</dbReference>
<feature type="region of interest" description="Disordered" evidence="1">
    <location>
        <begin position="168"/>
        <end position="193"/>
    </location>
</feature>
<keyword evidence="3" id="KW-1185">Reference proteome</keyword>
<evidence type="ECO:0000313" key="3">
    <source>
        <dbReference type="Proteomes" id="UP001141950"/>
    </source>
</evidence>
<feature type="region of interest" description="Disordered" evidence="1">
    <location>
        <begin position="564"/>
        <end position="604"/>
    </location>
</feature>
<reference evidence="2" key="1">
    <citation type="submission" date="2022-08" db="EMBL/GenBank/DDBJ databases">
        <title>The genomic sequence of strain Paenibacillus sp. SCIV0701.</title>
        <authorList>
            <person name="Zhao H."/>
        </authorList>
    </citation>
    <scope>NUCLEOTIDE SEQUENCE</scope>
    <source>
        <strain evidence="2">SCIV0701</strain>
    </source>
</reference>
<organism evidence="2 3">
    <name type="scientific">Paenibacillus soyae</name>
    <dbReference type="NCBI Taxonomy" id="2969249"/>
    <lineage>
        <taxon>Bacteria</taxon>
        <taxon>Bacillati</taxon>
        <taxon>Bacillota</taxon>
        <taxon>Bacilli</taxon>
        <taxon>Bacillales</taxon>
        <taxon>Paenibacillaceae</taxon>
        <taxon>Paenibacillus</taxon>
    </lineage>
</organism>
<feature type="compositionally biased region" description="Low complexity" evidence="1">
    <location>
        <begin position="579"/>
        <end position="590"/>
    </location>
</feature>
<dbReference type="RefSeq" id="WP_257449918.1">
    <property type="nucleotide sequence ID" value="NZ_JANIPJ010000017.1"/>
</dbReference>